<dbReference type="AlphaFoldDB" id="A0AAR5P2C9"/>
<name>A0AAR5P2C9_DENPD</name>
<dbReference type="PROSITE" id="PS51034">
    <property type="entry name" value="ZP_2"/>
    <property type="match status" value="1"/>
</dbReference>
<dbReference type="Pfam" id="PF00100">
    <property type="entry name" value="Zona_pellucida"/>
    <property type="match status" value="1"/>
</dbReference>
<evidence type="ECO:0000256" key="2">
    <source>
        <dbReference type="SAM" id="Phobius"/>
    </source>
</evidence>
<sequence length="468" mass="51524">MSAIQLLFVLLISPAVFASRLPHPVLLQGKANKIASFNTSCDSQTFNITVATTRPFKGVAFARDFAHECLVLGTGINELFLSLPAAGCGVRLKTSVDEGGLARMTYGVALVLQQDRYLRQISDQDQMVHCEVKDEAFLVKSRPMIDAVKGEIKRSKANHRVGRLMDEGWSKDLSQSQLEEELREAMSASRAWMEITPENNAQRPEDTVEVGETVLLTVKSTLPSGIGWRIVDCTAHDGLGDSSQKLLDDRGCPVDEALLPVPKFGPLRPIASMRHQEAVARFAAFKFPDRDRLHLRCRLQICRGACAKVDCDSSNETERDNRIGRANSGKSGEVLDRLEVYNSVEVIAPDIDDVRSFRQKPDPSAAEFDAYPFPKIPGDRTFCMSIDKMAIAFCILGVVFLLAVLVAVCSLLNSRRSNSGLQYYTRSLFSNSSSAGSAFGSKLLSQDSPMFGQSSTPTSNRMQYGRIL</sequence>
<evidence type="ECO:0000313" key="6">
    <source>
        <dbReference type="Proteomes" id="UP000019118"/>
    </source>
</evidence>
<evidence type="ECO:0000256" key="3">
    <source>
        <dbReference type="SAM" id="SignalP"/>
    </source>
</evidence>
<reference evidence="6" key="1">
    <citation type="journal article" date="2013" name="Genome Biol.">
        <title>Draft genome of the mountain pine beetle, Dendroctonus ponderosae Hopkins, a major forest pest.</title>
        <authorList>
            <person name="Keeling C.I."/>
            <person name="Yuen M.M."/>
            <person name="Liao N.Y."/>
            <person name="Docking T.R."/>
            <person name="Chan S.K."/>
            <person name="Taylor G.A."/>
            <person name="Palmquist D.L."/>
            <person name="Jackman S.D."/>
            <person name="Nguyen A."/>
            <person name="Li M."/>
            <person name="Henderson H."/>
            <person name="Janes J.K."/>
            <person name="Zhao Y."/>
            <person name="Pandoh P."/>
            <person name="Moore R."/>
            <person name="Sperling F.A."/>
            <person name="Huber D.P."/>
            <person name="Birol I."/>
            <person name="Jones S.J."/>
            <person name="Bohlmann J."/>
        </authorList>
    </citation>
    <scope>NUCLEOTIDE SEQUENCE</scope>
</reference>
<evidence type="ECO:0000313" key="5">
    <source>
        <dbReference type="EnsemblMetazoa" id="XP_019755288.1"/>
    </source>
</evidence>
<dbReference type="Proteomes" id="UP000019118">
    <property type="component" value="Unassembled WGS sequence"/>
</dbReference>
<organism evidence="5 6">
    <name type="scientific">Dendroctonus ponderosae</name>
    <name type="common">Mountain pine beetle</name>
    <dbReference type="NCBI Taxonomy" id="77166"/>
    <lineage>
        <taxon>Eukaryota</taxon>
        <taxon>Metazoa</taxon>
        <taxon>Ecdysozoa</taxon>
        <taxon>Arthropoda</taxon>
        <taxon>Hexapoda</taxon>
        <taxon>Insecta</taxon>
        <taxon>Pterygota</taxon>
        <taxon>Neoptera</taxon>
        <taxon>Endopterygota</taxon>
        <taxon>Coleoptera</taxon>
        <taxon>Polyphaga</taxon>
        <taxon>Cucujiformia</taxon>
        <taxon>Curculionidae</taxon>
        <taxon>Scolytinae</taxon>
        <taxon>Dendroctonus</taxon>
    </lineage>
</organism>
<dbReference type="KEGG" id="dpa:109534154"/>
<feature type="compositionally biased region" description="Polar residues" evidence="1">
    <location>
        <begin position="449"/>
        <end position="462"/>
    </location>
</feature>
<keyword evidence="6" id="KW-1185">Reference proteome</keyword>
<feature type="signal peptide" evidence="3">
    <location>
        <begin position="1"/>
        <end position="18"/>
    </location>
</feature>
<feature type="chain" id="PRO_5043636105" description="ZP domain-containing protein" evidence="3">
    <location>
        <begin position="19"/>
        <end position="468"/>
    </location>
</feature>
<reference evidence="5" key="2">
    <citation type="submission" date="2024-08" db="UniProtKB">
        <authorList>
            <consortium name="EnsemblMetazoa"/>
        </authorList>
    </citation>
    <scope>IDENTIFICATION</scope>
</reference>
<dbReference type="RefSeq" id="XP_019755288.1">
    <property type="nucleotide sequence ID" value="XM_019899729.2"/>
</dbReference>
<dbReference type="InterPro" id="IPR001507">
    <property type="entry name" value="ZP_dom"/>
</dbReference>
<keyword evidence="2" id="KW-0472">Membrane</keyword>
<dbReference type="PANTHER" id="PTHR46560:SF5">
    <property type="entry name" value="CYPHER, ISOFORM B"/>
    <property type="match status" value="1"/>
</dbReference>
<feature type="domain" description="ZP" evidence="4">
    <location>
        <begin position="40"/>
        <end position="318"/>
    </location>
</feature>
<accession>A0AAR5P2C9</accession>
<keyword evidence="2" id="KW-1133">Transmembrane helix</keyword>
<feature type="region of interest" description="Disordered" evidence="1">
    <location>
        <begin position="449"/>
        <end position="468"/>
    </location>
</feature>
<dbReference type="SMART" id="SM00241">
    <property type="entry name" value="ZP"/>
    <property type="match status" value="1"/>
</dbReference>
<keyword evidence="3" id="KW-0732">Signal</keyword>
<feature type="transmembrane region" description="Helical" evidence="2">
    <location>
        <begin position="389"/>
        <end position="412"/>
    </location>
</feature>
<evidence type="ECO:0000256" key="1">
    <source>
        <dbReference type="SAM" id="MobiDB-lite"/>
    </source>
</evidence>
<dbReference type="PANTHER" id="PTHR46560">
    <property type="entry name" value="CYPHER, ISOFORM B"/>
    <property type="match status" value="1"/>
</dbReference>
<evidence type="ECO:0000259" key="4">
    <source>
        <dbReference type="PROSITE" id="PS51034"/>
    </source>
</evidence>
<dbReference type="GeneID" id="109534154"/>
<keyword evidence="2" id="KW-0812">Transmembrane</keyword>
<dbReference type="InterPro" id="IPR055355">
    <property type="entry name" value="ZP-C"/>
</dbReference>
<proteinExistence type="predicted"/>
<dbReference type="EnsemblMetazoa" id="XM_019899729.1">
    <property type="protein sequence ID" value="XP_019755288.1"/>
    <property type="gene ID" value="LOC109534154"/>
</dbReference>
<protein>
    <recommendedName>
        <fullName evidence="4">ZP domain-containing protein</fullName>
    </recommendedName>
</protein>